<comment type="caution">
    <text evidence="1">The sequence shown here is derived from an EMBL/GenBank/DDBJ whole genome shotgun (WGS) entry which is preliminary data.</text>
</comment>
<keyword evidence="2" id="KW-1185">Reference proteome</keyword>
<gene>
    <name evidence="1" type="ORF">ECRASSUSDP1_LOCUS23587</name>
</gene>
<dbReference type="AlphaFoldDB" id="A0AAD1Y0C0"/>
<sequence length="65" mass="7370">MESQRPAIRKTKSMDFKIMSVMKKLNAFTSEDLEKATPLKVTYIANKKARIVKCRCSEGTDEGSQ</sequence>
<evidence type="ECO:0000313" key="1">
    <source>
        <dbReference type="EMBL" id="CAI2382119.1"/>
    </source>
</evidence>
<proteinExistence type="predicted"/>
<reference evidence="1" key="1">
    <citation type="submission" date="2023-07" db="EMBL/GenBank/DDBJ databases">
        <authorList>
            <consortium name="AG Swart"/>
            <person name="Singh M."/>
            <person name="Singh A."/>
            <person name="Seah K."/>
            <person name="Emmerich C."/>
        </authorList>
    </citation>
    <scope>NUCLEOTIDE SEQUENCE</scope>
    <source>
        <strain evidence="1">DP1</strain>
    </source>
</reference>
<protein>
    <submittedName>
        <fullName evidence="1">Uncharacterized protein</fullName>
    </submittedName>
</protein>
<dbReference type="Proteomes" id="UP001295684">
    <property type="component" value="Unassembled WGS sequence"/>
</dbReference>
<dbReference type="EMBL" id="CAMPGE010024270">
    <property type="protein sequence ID" value="CAI2382119.1"/>
    <property type="molecule type" value="Genomic_DNA"/>
</dbReference>
<organism evidence="1 2">
    <name type="scientific">Euplotes crassus</name>
    <dbReference type="NCBI Taxonomy" id="5936"/>
    <lineage>
        <taxon>Eukaryota</taxon>
        <taxon>Sar</taxon>
        <taxon>Alveolata</taxon>
        <taxon>Ciliophora</taxon>
        <taxon>Intramacronucleata</taxon>
        <taxon>Spirotrichea</taxon>
        <taxon>Hypotrichia</taxon>
        <taxon>Euplotida</taxon>
        <taxon>Euplotidae</taxon>
        <taxon>Moneuplotes</taxon>
    </lineage>
</organism>
<accession>A0AAD1Y0C0</accession>
<evidence type="ECO:0000313" key="2">
    <source>
        <dbReference type="Proteomes" id="UP001295684"/>
    </source>
</evidence>
<name>A0AAD1Y0C0_EUPCR</name>